<accession>A0ABX0RU02</accession>
<evidence type="ECO:0000313" key="1">
    <source>
        <dbReference type="EMBL" id="NIG20584.1"/>
    </source>
</evidence>
<protein>
    <recommendedName>
        <fullName evidence="3">Phage protein</fullName>
    </recommendedName>
</protein>
<evidence type="ECO:0000313" key="2">
    <source>
        <dbReference type="Proteomes" id="UP001515780"/>
    </source>
</evidence>
<comment type="caution">
    <text evidence="1">The sequence shown here is derived from an EMBL/GenBank/DDBJ whole genome shotgun (WGS) entry which is preliminary data.</text>
</comment>
<reference evidence="1 2" key="1">
    <citation type="journal article" date="2019" name="bioRxiv">
        <title>Bacteria contribute to plant secondary compound degradation in a generalist herbivore system.</title>
        <authorList>
            <person name="Francoeur C.B."/>
            <person name="Khadempour L."/>
            <person name="Moreira-Soto R.D."/>
            <person name="Gotting K."/>
            <person name="Book A.J."/>
            <person name="Pinto-Tomas A.A."/>
            <person name="Keefover-Ring K."/>
            <person name="Currie C.R."/>
        </authorList>
    </citation>
    <scope>NUCLEOTIDE SEQUENCE [LARGE SCALE GENOMIC DNA]</scope>
    <source>
        <strain evidence="1">Al-1710</strain>
    </source>
</reference>
<dbReference type="Proteomes" id="UP001515780">
    <property type="component" value="Unassembled WGS sequence"/>
</dbReference>
<evidence type="ECO:0008006" key="3">
    <source>
        <dbReference type="Google" id="ProtNLM"/>
    </source>
</evidence>
<dbReference type="EMBL" id="VWXC01000013">
    <property type="protein sequence ID" value="NIG20584.1"/>
    <property type="molecule type" value="Genomic_DNA"/>
</dbReference>
<proteinExistence type="predicted"/>
<gene>
    <name evidence="1" type="ORF">F3J37_18065</name>
</gene>
<organism evidence="1 2">
    <name type="scientific">Candidatus Pantoea communis</name>
    <dbReference type="NCBI Taxonomy" id="2608354"/>
    <lineage>
        <taxon>Bacteria</taxon>
        <taxon>Pseudomonadati</taxon>
        <taxon>Pseudomonadota</taxon>
        <taxon>Gammaproteobacteria</taxon>
        <taxon>Enterobacterales</taxon>
        <taxon>Erwiniaceae</taxon>
        <taxon>Pantoea</taxon>
    </lineage>
</organism>
<name>A0ABX0RU02_9GAMM</name>
<sequence>MKEHQVGTITIKQNGGTYLVEGSVLPVFIDEESSLWAREHYNEDDEPCDHPLSDLKSDGVEFDLSFQASEVKQ</sequence>
<keyword evidence="2" id="KW-1185">Reference proteome</keyword>
<dbReference type="RefSeq" id="WP_166934926.1">
    <property type="nucleotide sequence ID" value="NZ_VWXC01000013.1"/>
</dbReference>